<sequence length="318" mass="35385">MNGQTSNIRKFLSFLKAYEESSGKKVAANTDHPLRNHAAIGNLMDKVDILDAPDKCVWMSSADGTFSTKSAFLAIRLHGVHRPSLLKIWNHTFNPRASLFGWRILHRAVPTDDRISYCGIYLVSSYSCCSSPSTEDFNRLFLKGDLAIALWDWARPLLNGQVPKIVRWTPPKHGVCLSVDGACKGNPDSLLAEVRALTDGLRLAALHGFHITTVHSDSLLFVQSFIHDKCPSWKCSWWWNLAHSLLLQMHVSMDHVFREANRVADALASHACLTQQRSIFSSSVFPTSCKGPVALDKSGLPSIRLPQSAFICPDLLHL</sequence>
<feature type="domain" description="Reverse transcriptase zinc-binding" evidence="2">
    <location>
        <begin position="66"/>
        <end position="151"/>
    </location>
</feature>
<dbReference type="InterPro" id="IPR026960">
    <property type="entry name" value="RVT-Znf"/>
</dbReference>
<dbReference type="Pfam" id="PF13456">
    <property type="entry name" value="RVT_3"/>
    <property type="match status" value="1"/>
</dbReference>
<dbReference type="PANTHER" id="PTHR47723">
    <property type="entry name" value="OS05G0353850 PROTEIN"/>
    <property type="match status" value="1"/>
</dbReference>
<reference evidence="3" key="1">
    <citation type="submission" date="2017-07" db="EMBL/GenBank/DDBJ databases">
        <title>Taro Niue Genome Assembly and Annotation.</title>
        <authorList>
            <person name="Atibalentja N."/>
            <person name="Keating K."/>
            <person name="Fields C.J."/>
        </authorList>
    </citation>
    <scope>NUCLEOTIDE SEQUENCE</scope>
    <source>
        <strain evidence="3">Niue_2</strain>
        <tissue evidence="3">Leaf</tissue>
    </source>
</reference>
<dbReference type="GO" id="GO:0004523">
    <property type="term" value="F:RNA-DNA hybrid ribonuclease activity"/>
    <property type="evidence" value="ECO:0007669"/>
    <property type="project" value="InterPro"/>
</dbReference>
<dbReference type="Proteomes" id="UP000652761">
    <property type="component" value="Unassembled WGS sequence"/>
</dbReference>
<protein>
    <recommendedName>
        <fullName evidence="5">RNase H type-1 domain-containing protein</fullName>
    </recommendedName>
</protein>
<dbReference type="EMBL" id="NMUH01000483">
    <property type="protein sequence ID" value="MQL79934.1"/>
    <property type="molecule type" value="Genomic_DNA"/>
</dbReference>
<dbReference type="SUPFAM" id="SSF53098">
    <property type="entry name" value="Ribonuclease H-like"/>
    <property type="match status" value="1"/>
</dbReference>
<dbReference type="AlphaFoldDB" id="A0A843UDE2"/>
<accession>A0A843UDE2</accession>
<dbReference type="InterPro" id="IPR036397">
    <property type="entry name" value="RNaseH_sf"/>
</dbReference>
<dbReference type="InterPro" id="IPR053151">
    <property type="entry name" value="RNase_H-like"/>
</dbReference>
<dbReference type="InterPro" id="IPR012337">
    <property type="entry name" value="RNaseH-like_sf"/>
</dbReference>
<evidence type="ECO:0000259" key="2">
    <source>
        <dbReference type="Pfam" id="PF13966"/>
    </source>
</evidence>
<dbReference type="OrthoDB" id="685750at2759"/>
<dbReference type="InterPro" id="IPR044730">
    <property type="entry name" value="RNase_H-like_dom_plant"/>
</dbReference>
<evidence type="ECO:0008006" key="5">
    <source>
        <dbReference type="Google" id="ProtNLM"/>
    </source>
</evidence>
<evidence type="ECO:0000313" key="3">
    <source>
        <dbReference type="EMBL" id="MQL79934.1"/>
    </source>
</evidence>
<gene>
    <name evidence="3" type="ORF">Taro_012363</name>
</gene>
<organism evidence="3 4">
    <name type="scientific">Colocasia esculenta</name>
    <name type="common">Wild taro</name>
    <name type="synonym">Arum esculentum</name>
    <dbReference type="NCBI Taxonomy" id="4460"/>
    <lineage>
        <taxon>Eukaryota</taxon>
        <taxon>Viridiplantae</taxon>
        <taxon>Streptophyta</taxon>
        <taxon>Embryophyta</taxon>
        <taxon>Tracheophyta</taxon>
        <taxon>Spermatophyta</taxon>
        <taxon>Magnoliopsida</taxon>
        <taxon>Liliopsida</taxon>
        <taxon>Araceae</taxon>
        <taxon>Aroideae</taxon>
        <taxon>Colocasieae</taxon>
        <taxon>Colocasia</taxon>
    </lineage>
</organism>
<dbReference type="InterPro" id="IPR002156">
    <property type="entry name" value="RNaseH_domain"/>
</dbReference>
<dbReference type="PANTHER" id="PTHR47723:SF19">
    <property type="entry name" value="POLYNUCLEOTIDYL TRANSFERASE, RIBONUCLEASE H-LIKE SUPERFAMILY PROTEIN"/>
    <property type="match status" value="1"/>
</dbReference>
<feature type="domain" description="RNase H type-1" evidence="1">
    <location>
        <begin position="175"/>
        <end position="271"/>
    </location>
</feature>
<dbReference type="GO" id="GO:0003676">
    <property type="term" value="F:nucleic acid binding"/>
    <property type="evidence" value="ECO:0007669"/>
    <property type="project" value="InterPro"/>
</dbReference>
<evidence type="ECO:0000259" key="1">
    <source>
        <dbReference type="Pfam" id="PF13456"/>
    </source>
</evidence>
<keyword evidence="4" id="KW-1185">Reference proteome</keyword>
<proteinExistence type="predicted"/>
<name>A0A843UDE2_COLES</name>
<evidence type="ECO:0000313" key="4">
    <source>
        <dbReference type="Proteomes" id="UP000652761"/>
    </source>
</evidence>
<dbReference type="Gene3D" id="3.30.420.10">
    <property type="entry name" value="Ribonuclease H-like superfamily/Ribonuclease H"/>
    <property type="match status" value="1"/>
</dbReference>
<dbReference type="CDD" id="cd06222">
    <property type="entry name" value="RNase_H_like"/>
    <property type="match status" value="1"/>
</dbReference>
<comment type="caution">
    <text evidence="3">The sequence shown here is derived from an EMBL/GenBank/DDBJ whole genome shotgun (WGS) entry which is preliminary data.</text>
</comment>
<dbReference type="Pfam" id="PF13966">
    <property type="entry name" value="zf-RVT"/>
    <property type="match status" value="1"/>
</dbReference>